<gene>
    <name evidence="1" type="ORF">SASC598J21_000040</name>
</gene>
<feature type="non-terminal residue" evidence="1">
    <location>
        <position position="1"/>
    </location>
</feature>
<dbReference type="EMBL" id="AVQL01000004">
    <property type="protein sequence ID" value="KEQ02213.1"/>
    <property type="molecule type" value="Genomic_DNA"/>
</dbReference>
<comment type="caution">
    <text evidence="1">The sequence shown here is derived from an EMBL/GenBank/DDBJ whole genome shotgun (WGS) entry which is preliminary data.</text>
</comment>
<protein>
    <submittedName>
        <fullName evidence="1">Uncharacterized protein</fullName>
    </submittedName>
</protein>
<dbReference type="Proteomes" id="UP000027644">
    <property type="component" value="Unassembled WGS sequence"/>
</dbReference>
<accession>A0A074V9Y7</accession>
<dbReference type="AlphaFoldDB" id="A0A074V9Y7"/>
<organism evidence="1 2">
    <name type="scientific">Snodgrassella alvi SCGC AB-598-J21</name>
    <dbReference type="NCBI Taxonomy" id="1385367"/>
    <lineage>
        <taxon>Bacteria</taxon>
        <taxon>Pseudomonadati</taxon>
        <taxon>Pseudomonadota</taxon>
        <taxon>Betaproteobacteria</taxon>
        <taxon>Neisseriales</taxon>
        <taxon>Neisseriaceae</taxon>
        <taxon>Snodgrassella</taxon>
    </lineage>
</organism>
<name>A0A074V9Y7_9NEIS</name>
<proteinExistence type="predicted"/>
<reference evidence="1 2" key="1">
    <citation type="journal article" date="2014" name="PLoS Genet.">
        <title>Hidden diversity in honey bee gut symbionts detected by single-cell genomics.</title>
        <authorList>
            <person name="Engel P."/>
            <person name="Stepanauskas R."/>
            <person name="Moran N."/>
        </authorList>
    </citation>
    <scope>NUCLEOTIDE SEQUENCE [LARGE SCALE GENOMIC DNA]</scope>
    <source>
        <strain evidence="1 2">SCGC AB-598-J21</strain>
    </source>
</reference>
<evidence type="ECO:0000313" key="2">
    <source>
        <dbReference type="Proteomes" id="UP000027644"/>
    </source>
</evidence>
<evidence type="ECO:0000313" key="1">
    <source>
        <dbReference type="EMBL" id="KEQ02213.1"/>
    </source>
</evidence>
<sequence length="29" mass="3206">LVLSVLCKGMVPPNNMIPEFTKIFNSEAL</sequence>